<comment type="caution">
    <text evidence="3">The sequence shown here is derived from an EMBL/GenBank/DDBJ whole genome shotgun (WGS) entry which is preliminary data.</text>
</comment>
<reference evidence="4 6" key="2">
    <citation type="submission" date="2016-11" db="EMBL/GenBank/DDBJ databases">
        <title>Whole genomes of Flavobacteriaceae.</title>
        <authorList>
            <person name="Stine C."/>
            <person name="Li C."/>
            <person name="Tadesse D."/>
        </authorList>
    </citation>
    <scope>NUCLEOTIDE SEQUENCE [LARGE SCALE GENOMIC DNA]</scope>
    <source>
        <strain evidence="4 6">ATCC 29551</strain>
    </source>
</reference>
<dbReference type="OrthoDB" id="1422031at2"/>
<keyword evidence="6" id="KW-1185">Reference proteome</keyword>
<evidence type="ECO:0000313" key="4">
    <source>
        <dbReference type="EMBL" id="OXA88792.1"/>
    </source>
</evidence>
<dbReference type="RefSeq" id="WP_035619271.1">
    <property type="nucleotide sequence ID" value="NZ_JBEWQG010000002.1"/>
</dbReference>
<dbReference type="InterPro" id="IPR046863">
    <property type="entry name" value="MbnP-like_dom"/>
</dbReference>
<dbReference type="eggNOG" id="ENOG502ZB53">
    <property type="taxonomic scope" value="Bacteria"/>
</dbReference>
<evidence type="ECO:0000313" key="3">
    <source>
        <dbReference type="EMBL" id="KFF18791.1"/>
    </source>
</evidence>
<dbReference type="Proteomes" id="UP000028712">
    <property type="component" value="Unassembled WGS sequence"/>
</dbReference>
<proteinExistence type="predicted"/>
<dbReference type="EMBL" id="JPRM01000005">
    <property type="protein sequence ID" value="KFF18791.1"/>
    <property type="molecule type" value="Genomic_DNA"/>
</dbReference>
<name>A0A086AQ27_FLAHY</name>
<feature type="chain" id="PRO_5001803079" description="Copper-binding protein MbnP-like domain-containing protein" evidence="1">
    <location>
        <begin position="23"/>
        <end position="267"/>
    </location>
</feature>
<dbReference type="Pfam" id="PF20243">
    <property type="entry name" value="MbnP"/>
    <property type="match status" value="1"/>
</dbReference>
<evidence type="ECO:0000259" key="2">
    <source>
        <dbReference type="Pfam" id="PF20243"/>
    </source>
</evidence>
<reference evidence="3 5" key="1">
    <citation type="submission" date="2014-07" db="EMBL/GenBank/DDBJ databases">
        <title>Genome of Flavobacterium hydatis DSM 2063.</title>
        <authorList>
            <person name="Pipes S.E."/>
            <person name="Stropko S.J."/>
            <person name="Newman J.D."/>
        </authorList>
    </citation>
    <scope>NUCLEOTIDE SEQUENCE [LARGE SCALE GENOMIC DNA]</scope>
    <source>
        <strain evidence="3 5">DSM 2063</strain>
    </source>
</reference>
<dbReference type="Proteomes" id="UP000198424">
    <property type="component" value="Unassembled WGS sequence"/>
</dbReference>
<dbReference type="PROSITE" id="PS51257">
    <property type="entry name" value="PROKAR_LIPOPROTEIN"/>
    <property type="match status" value="1"/>
</dbReference>
<keyword evidence="1" id="KW-0732">Signal</keyword>
<accession>A0A086AQ27</accession>
<evidence type="ECO:0000256" key="1">
    <source>
        <dbReference type="SAM" id="SignalP"/>
    </source>
</evidence>
<evidence type="ECO:0000313" key="5">
    <source>
        <dbReference type="Proteomes" id="UP000028712"/>
    </source>
</evidence>
<gene>
    <name evidence="4" type="ORF">B0A62_21355</name>
    <name evidence="3" type="ORF">IW20_04270</name>
</gene>
<dbReference type="AlphaFoldDB" id="A0A086AQ27"/>
<feature type="domain" description="Copper-binding protein MbnP-like" evidence="2">
    <location>
        <begin position="34"/>
        <end position="233"/>
    </location>
</feature>
<protein>
    <recommendedName>
        <fullName evidence="2">Copper-binding protein MbnP-like domain-containing protein</fullName>
    </recommendedName>
</protein>
<evidence type="ECO:0000313" key="6">
    <source>
        <dbReference type="Proteomes" id="UP000198424"/>
    </source>
</evidence>
<organism evidence="3 5">
    <name type="scientific">Flavobacterium hydatis</name>
    <name type="common">Cytophaga aquatilis</name>
    <dbReference type="NCBI Taxonomy" id="991"/>
    <lineage>
        <taxon>Bacteria</taxon>
        <taxon>Pseudomonadati</taxon>
        <taxon>Bacteroidota</taxon>
        <taxon>Flavobacteriia</taxon>
        <taxon>Flavobacteriales</taxon>
        <taxon>Flavobacteriaceae</taxon>
        <taxon>Flavobacterium</taxon>
    </lineage>
</organism>
<feature type="signal peptide" evidence="1">
    <location>
        <begin position="1"/>
        <end position="22"/>
    </location>
</feature>
<sequence length="267" mass="28860">MKKILYKAVAILAITATISACSSDDNNDSVSGTGKMGLKFDNSFGSNDLILETQPNTTTNKEVLKITTVKYIVSNIVLTKTDGTTFTYPKAKSYFIADEASAAGYKFILSDVPAGDYVKVKFGIGVDKEQWQLGASGQGDFLAQAQAAKMLWNWTAGYKFLAFEGNFTSETVTTALPFMIHTGQTGTDYNYTEVTLDFPTKALVRTNISPDVHIITDLSKILDGPNKIKLSDYNMGGTGAMIMGGAALPLITANVATMFRVDHVHND</sequence>
<dbReference type="STRING" id="991.IW20_04270"/>
<dbReference type="EMBL" id="MUGY01000032">
    <property type="protein sequence ID" value="OXA88792.1"/>
    <property type="molecule type" value="Genomic_DNA"/>
</dbReference>